<dbReference type="AlphaFoldDB" id="A0AAV2TE51"/>
<evidence type="ECO:0000256" key="1">
    <source>
        <dbReference type="ARBA" id="ARBA00022771"/>
    </source>
</evidence>
<comment type="caution">
    <text evidence="6">The sequence shown here is derived from an EMBL/GenBank/DDBJ whole genome shotgun (WGS) entry which is preliminary data.</text>
</comment>
<evidence type="ECO:0000256" key="2">
    <source>
        <dbReference type="ARBA" id="ARBA00022833"/>
    </source>
</evidence>
<sequence length="314" mass="35608">MSELTFLQRLVAKMIITLFFMWIIFLLLFQKLRFWFTGRADYPGFPDYARSFSFSDLRLKKIRNESVITRVIPSANDLSGFPMKIQVSSLSSSQCFILENVPITDLHDALLDDYRALIVFLKLRCVETRELHVGTEELTLKLQNPPIPCNPKGSKRNHYSAVIGLVSSADQASTETIVVSCYVIHVRLCTEELVDTCLLYTFWKTNWDRLLTPQAMYAARDDQPIGETSSSSWNPSCFICFSVADSGLRILLPCRHGGMCPECFKAFQDKLFARTSDPLASILCCPLCRTPVNAVLCLPPPSDRPQSQTQQQQQ</sequence>
<keyword evidence="4" id="KW-1133">Transmembrane helix</keyword>
<feature type="transmembrane region" description="Helical" evidence="4">
    <location>
        <begin position="6"/>
        <end position="29"/>
    </location>
</feature>
<keyword evidence="1 3" id="KW-0479">Metal-binding</keyword>
<keyword evidence="1 3" id="KW-0863">Zinc-finger</keyword>
<evidence type="ECO:0000313" key="7">
    <source>
        <dbReference type="Proteomes" id="UP001497525"/>
    </source>
</evidence>
<protein>
    <recommendedName>
        <fullName evidence="5">RING-type domain-containing protein</fullName>
    </recommendedName>
</protein>
<keyword evidence="2" id="KW-0862">Zinc</keyword>
<keyword evidence="4" id="KW-0812">Transmembrane</keyword>
<dbReference type="Gene3D" id="3.30.40.10">
    <property type="entry name" value="Zinc/RING finger domain, C3HC4 (zinc finger)"/>
    <property type="match status" value="1"/>
</dbReference>
<proteinExistence type="predicted"/>
<evidence type="ECO:0000313" key="6">
    <source>
        <dbReference type="EMBL" id="CAL5134567.1"/>
    </source>
</evidence>
<reference evidence="6" key="1">
    <citation type="submission" date="2024-06" db="EMBL/GenBank/DDBJ databases">
        <authorList>
            <person name="Liu X."/>
            <person name="Lenzi L."/>
            <person name="Haldenby T S."/>
            <person name="Uol C."/>
        </authorList>
    </citation>
    <scope>NUCLEOTIDE SEQUENCE</scope>
</reference>
<dbReference type="PROSITE" id="PS50089">
    <property type="entry name" value="ZF_RING_2"/>
    <property type="match status" value="1"/>
</dbReference>
<evidence type="ECO:0000256" key="3">
    <source>
        <dbReference type="PROSITE-ProRule" id="PRU00175"/>
    </source>
</evidence>
<accession>A0AAV2TE51</accession>
<dbReference type="GO" id="GO:0008270">
    <property type="term" value="F:zinc ion binding"/>
    <property type="evidence" value="ECO:0007669"/>
    <property type="project" value="UniProtKB-KW"/>
</dbReference>
<dbReference type="EMBL" id="CAXLJL010000212">
    <property type="protein sequence ID" value="CAL5134567.1"/>
    <property type="molecule type" value="Genomic_DNA"/>
</dbReference>
<gene>
    <name evidence="6" type="ORF">CDAUBV1_LOCUS8351</name>
</gene>
<dbReference type="InterPro" id="IPR013083">
    <property type="entry name" value="Znf_RING/FYVE/PHD"/>
</dbReference>
<name>A0AAV2TE51_CALDB</name>
<dbReference type="InterPro" id="IPR001841">
    <property type="entry name" value="Znf_RING"/>
</dbReference>
<keyword evidence="4" id="KW-0472">Membrane</keyword>
<feature type="domain" description="RING-type" evidence="5">
    <location>
        <begin position="237"/>
        <end position="289"/>
    </location>
</feature>
<organism evidence="6 7">
    <name type="scientific">Calicophoron daubneyi</name>
    <name type="common">Rumen fluke</name>
    <name type="synonym">Paramphistomum daubneyi</name>
    <dbReference type="NCBI Taxonomy" id="300641"/>
    <lineage>
        <taxon>Eukaryota</taxon>
        <taxon>Metazoa</taxon>
        <taxon>Spiralia</taxon>
        <taxon>Lophotrochozoa</taxon>
        <taxon>Platyhelminthes</taxon>
        <taxon>Trematoda</taxon>
        <taxon>Digenea</taxon>
        <taxon>Plagiorchiida</taxon>
        <taxon>Pronocephalata</taxon>
        <taxon>Paramphistomoidea</taxon>
        <taxon>Paramphistomidae</taxon>
        <taxon>Calicophoron</taxon>
    </lineage>
</organism>
<dbReference type="Proteomes" id="UP001497525">
    <property type="component" value="Unassembled WGS sequence"/>
</dbReference>
<evidence type="ECO:0000259" key="5">
    <source>
        <dbReference type="PROSITE" id="PS50089"/>
    </source>
</evidence>
<evidence type="ECO:0000256" key="4">
    <source>
        <dbReference type="SAM" id="Phobius"/>
    </source>
</evidence>